<dbReference type="AlphaFoldDB" id="A0A0D3ERQ5"/>
<dbReference type="PaxDb" id="65489-OBART01G24240.1"/>
<dbReference type="GO" id="GO:0016020">
    <property type="term" value="C:membrane"/>
    <property type="evidence" value="ECO:0007669"/>
    <property type="project" value="UniProtKB-SubCell"/>
</dbReference>
<dbReference type="eggNOG" id="ENOG502QRE5">
    <property type="taxonomic scope" value="Eukaryota"/>
</dbReference>
<dbReference type="EnsemblPlants" id="OBART01G24240.1">
    <property type="protein sequence ID" value="OBART01G24240.1"/>
    <property type="gene ID" value="OBART01G24240"/>
</dbReference>
<evidence type="ECO:0000256" key="1">
    <source>
        <dbReference type="ARBA" id="ARBA00004141"/>
    </source>
</evidence>
<keyword evidence="6" id="KW-1185">Reference proteome</keyword>
<organism evidence="5">
    <name type="scientific">Oryza barthii</name>
    <dbReference type="NCBI Taxonomy" id="65489"/>
    <lineage>
        <taxon>Eukaryota</taxon>
        <taxon>Viridiplantae</taxon>
        <taxon>Streptophyta</taxon>
        <taxon>Embryophyta</taxon>
        <taxon>Tracheophyta</taxon>
        <taxon>Spermatophyta</taxon>
        <taxon>Magnoliopsida</taxon>
        <taxon>Liliopsida</taxon>
        <taxon>Poales</taxon>
        <taxon>Poaceae</taxon>
        <taxon>BOP clade</taxon>
        <taxon>Oryzoideae</taxon>
        <taxon>Oryzeae</taxon>
        <taxon>Oryzinae</taxon>
        <taxon>Oryza</taxon>
    </lineage>
</organism>
<evidence type="ECO:0000256" key="2">
    <source>
        <dbReference type="ARBA" id="ARBA00022692"/>
    </source>
</evidence>
<evidence type="ECO:0000313" key="6">
    <source>
        <dbReference type="Proteomes" id="UP000026960"/>
    </source>
</evidence>
<dbReference type="PANTHER" id="PTHR12703:SF8">
    <property type="entry name" value="OS01G0641700 PROTEIN"/>
    <property type="match status" value="1"/>
</dbReference>
<reference evidence="5" key="1">
    <citation type="journal article" date="2009" name="Rice">
        <title>De Novo Next Generation Sequencing of Plant Genomes.</title>
        <authorList>
            <person name="Rounsley S."/>
            <person name="Marri P.R."/>
            <person name="Yu Y."/>
            <person name="He R."/>
            <person name="Sisneros N."/>
            <person name="Goicoechea J.L."/>
            <person name="Lee S.J."/>
            <person name="Angelova A."/>
            <person name="Kudrna D."/>
            <person name="Luo M."/>
            <person name="Affourtit J."/>
            <person name="Desany B."/>
            <person name="Knight J."/>
            <person name="Niazi F."/>
            <person name="Egholm M."/>
            <person name="Wing R.A."/>
        </authorList>
    </citation>
    <scope>NUCLEOTIDE SEQUENCE [LARGE SCALE GENOMIC DNA]</scope>
    <source>
        <strain evidence="5">cv. IRGC 105608</strain>
    </source>
</reference>
<dbReference type="HOGENOM" id="CLU_137585_1_0_1"/>
<dbReference type="Gramene" id="OBART01G24240.1">
    <property type="protein sequence ID" value="OBART01G24240.1"/>
    <property type="gene ID" value="OBART01G24240"/>
</dbReference>
<evidence type="ECO:0000256" key="4">
    <source>
        <dbReference type="ARBA" id="ARBA00023136"/>
    </source>
</evidence>
<sequence>MHAAQIFHHVASSKDFIPFMRQRNPMQTFMYWQLLKLMYHSPFTAGYHRAIWLKIGRTVNPYIHRYTPFLHDPINAGMRWWFR</sequence>
<evidence type="ECO:0000256" key="3">
    <source>
        <dbReference type="ARBA" id="ARBA00022989"/>
    </source>
</evidence>
<dbReference type="Proteomes" id="UP000026960">
    <property type="component" value="Chromosome 1"/>
</dbReference>
<keyword evidence="2" id="KW-0812">Transmembrane</keyword>
<evidence type="ECO:0000313" key="5">
    <source>
        <dbReference type="EnsemblPlants" id="OBART01G24240.1"/>
    </source>
</evidence>
<dbReference type="GO" id="GO:0005783">
    <property type="term" value="C:endoplasmic reticulum"/>
    <property type="evidence" value="ECO:0007669"/>
    <property type="project" value="TreeGrafter"/>
</dbReference>
<protein>
    <submittedName>
        <fullName evidence="5">Uncharacterized protein</fullName>
    </submittedName>
</protein>
<reference evidence="5" key="2">
    <citation type="submission" date="2015-03" db="UniProtKB">
        <authorList>
            <consortium name="EnsemblPlants"/>
        </authorList>
    </citation>
    <scope>IDENTIFICATION</scope>
</reference>
<keyword evidence="4" id="KW-0472">Membrane</keyword>
<keyword evidence="3" id="KW-1133">Transmembrane helix</keyword>
<dbReference type="GO" id="GO:0061024">
    <property type="term" value="P:membrane organization"/>
    <property type="evidence" value="ECO:0007669"/>
    <property type="project" value="TreeGrafter"/>
</dbReference>
<dbReference type="InterPro" id="IPR051645">
    <property type="entry name" value="PER33/POM33_regulator"/>
</dbReference>
<dbReference type="STRING" id="65489.A0A0D3ERQ5"/>
<dbReference type="PANTHER" id="PTHR12703">
    <property type="entry name" value="TRANSMEMBRANE PROTEIN 33"/>
    <property type="match status" value="1"/>
</dbReference>
<comment type="subcellular location">
    <subcellularLocation>
        <location evidence="1">Membrane</location>
        <topology evidence="1">Multi-pass membrane protein</topology>
    </subcellularLocation>
</comment>
<name>A0A0D3ERQ5_9ORYZ</name>
<dbReference type="GO" id="GO:0071786">
    <property type="term" value="P:endoplasmic reticulum tubular network organization"/>
    <property type="evidence" value="ECO:0007669"/>
    <property type="project" value="TreeGrafter"/>
</dbReference>
<accession>A0A0D3ERQ5</accession>
<proteinExistence type="predicted"/>